<evidence type="ECO:0000259" key="1">
    <source>
        <dbReference type="PROSITE" id="PS50181"/>
    </source>
</evidence>
<dbReference type="SUPFAM" id="SSF81383">
    <property type="entry name" value="F-box domain"/>
    <property type="match status" value="1"/>
</dbReference>
<feature type="non-terminal residue" evidence="3">
    <location>
        <position position="214"/>
    </location>
</feature>
<dbReference type="RefSeq" id="XP_019100942.1">
    <property type="nucleotide sequence ID" value="XM_019245397.1"/>
</dbReference>
<keyword evidence="2" id="KW-1185">Reference proteome</keyword>
<dbReference type="PROSITE" id="PS50181">
    <property type="entry name" value="FBOX"/>
    <property type="match status" value="1"/>
</dbReference>
<feature type="domain" description="F-box" evidence="1">
    <location>
        <begin position="2"/>
        <end position="41"/>
    </location>
</feature>
<dbReference type="InterPro" id="IPR006527">
    <property type="entry name" value="F-box-assoc_dom_typ1"/>
</dbReference>
<dbReference type="CDD" id="cd22157">
    <property type="entry name" value="F-box_AtFBW1-like"/>
    <property type="match status" value="1"/>
</dbReference>
<evidence type="ECO:0000313" key="2">
    <source>
        <dbReference type="Proteomes" id="UP000694864"/>
    </source>
</evidence>
<dbReference type="Pfam" id="PF07734">
    <property type="entry name" value="FBA_1"/>
    <property type="match status" value="1"/>
</dbReference>
<evidence type="ECO:0000313" key="3">
    <source>
        <dbReference type="RefSeq" id="XP_019100942.1"/>
    </source>
</evidence>
<accession>A0ABM1RPK4</accession>
<sequence>MTLMMSDLPEDLIEDILSRVPITSLGAVRSTCKRWNNLSKDRIVCKGETKPQFLGFMVKESKVCSLRFDLINGIQNQDVELAGTSIKQIDKFNELRIFQVNNCNGLLLLVTKEINFRLVVWNPYLGQTRLVQPRINFDFEDSSHHQRDWILENSGSRSSFRTVSSPTSVLLCSKFSANQSRPRTIAYVAKEKIEIIINQWLFLQYLVCFLHHLL</sequence>
<gene>
    <name evidence="3" type="primary">LOC104789673</name>
</gene>
<name>A0ABM1RPK4_CAMSA</name>
<proteinExistence type="predicted"/>
<dbReference type="InterPro" id="IPR050796">
    <property type="entry name" value="SCF_F-box_component"/>
</dbReference>
<dbReference type="InterPro" id="IPR036047">
    <property type="entry name" value="F-box-like_dom_sf"/>
</dbReference>
<dbReference type="PANTHER" id="PTHR31672">
    <property type="entry name" value="BNACNNG10540D PROTEIN"/>
    <property type="match status" value="1"/>
</dbReference>
<organism evidence="2 3">
    <name type="scientific">Camelina sativa</name>
    <name type="common">False flax</name>
    <name type="synonym">Myagrum sativum</name>
    <dbReference type="NCBI Taxonomy" id="90675"/>
    <lineage>
        <taxon>Eukaryota</taxon>
        <taxon>Viridiplantae</taxon>
        <taxon>Streptophyta</taxon>
        <taxon>Embryophyta</taxon>
        <taxon>Tracheophyta</taxon>
        <taxon>Spermatophyta</taxon>
        <taxon>Magnoliopsida</taxon>
        <taxon>eudicotyledons</taxon>
        <taxon>Gunneridae</taxon>
        <taxon>Pentapetalae</taxon>
        <taxon>rosids</taxon>
        <taxon>malvids</taxon>
        <taxon>Brassicales</taxon>
        <taxon>Brassicaceae</taxon>
        <taxon>Camelineae</taxon>
        <taxon>Camelina</taxon>
    </lineage>
</organism>
<dbReference type="Proteomes" id="UP000694864">
    <property type="component" value="Chromosome 5"/>
</dbReference>
<dbReference type="SMART" id="SM00256">
    <property type="entry name" value="FBOX"/>
    <property type="match status" value="1"/>
</dbReference>
<dbReference type="Pfam" id="PF00646">
    <property type="entry name" value="F-box"/>
    <property type="match status" value="1"/>
</dbReference>
<reference evidence="3" key="2">
    <citation type="submission" date="2025-08" db="UniProtKB">
        <authorList>
            <consortium name="RefSeq"/>
        </authorList>
    </citation>
    <scope>IDENTIFICATION</scope>
    <source>
        <tissue evidence="3">Leaf</tissue>
    </source>
</reference>
<dbReference type="PANTHER" id="PTHR31672:SF13">
    <property type="entry name" value="F-BOX PROTEIN CPR30-LIKE"/>
    <property type="match status" value="1"/>
</dbReference>
<dbReference type="Gene3D" id="1.20.1280.50">
    <property type="match status" value="1"/>
</dbReference>
<reference evidence="2" key="1">
    <citation type="journal article" date="2014" name="Nat. Commun.">
        <title>The emerging biofuel crop Camelina sativa retains a highly undifferentiated hexaploid genome structure.</title>
        <authorList>
            <person name="Kagale S."/>
            <person name="Koh C."/>
            <person name="Nixon J."/>
            <person name="Bollina V."/>
            <person name="Clarke W.E."/>
            <person name="Tuteja R."/>
            <person name="Spillane C."/>
            <person name="Robinson S.J."/>
            <person name="Links M.G."/>
            <person name="Clarke C."/>
            <person name="Higgins E.E."/>
            <person name="Huebert T."/>
            <person name="Sharpe A.G."/>
            <person name="Parkin I.A."/>
        </authorList>
    </citation>
    <scope>NUCLEOTIDE SEQUENCE [LARGE SCALE GENOMIC DNA]</scope>
    <source>
        <strain evidence="2">cv. DH55</strain>
    </source>
</reference>
<protein>
    <submittedName>
        <fullName evidence="3">F-box protein At1g67450</fullName>
    </submittedName>
</protein>
<dbReference type="GeneID" id="104789673"/>
<dbReference type="InterPro" id="IPR001810">
    <property type="entry name" value="F-box_dom"/>
</dbReference>